<feature type="region of interest" description="Disordered" evidence="1">
    <location>
        <begin position="121"/>
        <end position="192"/>
    </location>
</feature>
<dbReference type="EMBL" id="JBBXJM010000001">
    <property type="protein sequence ID" value="KAL1413148.1"/>
    <property type="molecule type" value="Genomic_DNA"/>
</dbReference>
<comment type="caution">
    <text evidence="3">The sequence shown here is derived from an EMBL/GenBank/DDBJ whole genome shotgun (WGS) entry which is preliminary data.</text>
</comment>
<evidence type="ECO:0000313" key="4">
    <source>
        <dbReference type="Proteomes" id="UP001565368"/>
    </source>
</evidence>
<dbReference type="GeneID" id="95981940"/>
<dbReference type="InterPro" id="IPR019481">
    <property type="entry name" value="TFIIIC_triple_barrel"/>
</dbReference>
<dbReference type="RefSeq" id="XP_069213092.1">
    <property type="nucleotide sequence ID" value="XM_069349548.1"/>
</dbReference>
<dbReference type="Proteomes" id="UP001565368">
    <property type="component" value="Unassembled WGS sequence"/>
</dbReference>
<evidence type="ECO:0000256" key="1">
    <source>
        <dbReference type="SAM" id="MobiDB-lite"/>
    </source>
</evidence>
<dbReference type="InterPro" id="IPR042771">
    <property type="entry name" value="GTF3C6-like"/>
</dbReference>
<dbReference type="PANTHER" id="PTHR21860">
    <property type="entry name" value="TRANSCRIPTION INITIATION FACTOR IIIC TFIIIC , POLYPEPTIDE 6-RELATED"/>
    <property type="match status" value="1"/>
</dbReference>
<evidence type="ECO:0000313" key="3">
    <source>
        <dbReference type="EMBL" id="KAL1413148.1"/>
    </source>
</evidence>
<dbReference type="PANTHER" id="PTHR21860:SF2">
    <property type="entry name" value="GENERAL TRANSCRIPTION FACTOR 3C POLYPEPTIDE 6"/>
    <property type="match status" value="1"/>
</dbReference>
<keyword evidence="4" id="KW-1185">Reference proteome</keyword>
<dbReference type="Gene3D" id="2.60.40.4370">
    <property type="match status" value="1"/>
</dbReference>
<accession>A0ABR3QFI3</accession>
<name>A0ABR3QFI3_9TREE</name>
<feature type="compositionally biased region" description="Acidic residues" evidence="1">
    <location>
        <begin position="155"/>
        <end position="164"/>
    </location>
</feature>
<organism evidence="3 4">
    <name type="scientific">Vanrija albida</name>
    <dbReference type="NCBI Taxonomy" id="181172"/>
    <lineage>
        <taxon>Eukaryota</taxon>
        <taxon>Fungi</taxon>
        <taxon>Dikarya</taxon>
        <taxon>Basidiomycota</taxon>
        <taxon>Agaricomycotina</taxon>
        <taxon>Tremellomycetes</taxon>
        <taxon>Trichosporonales</taxon>
        <taxon>Trichosporonaceae</taxon>
        <taxon>Vanrija</taxon>
    </lineage>
</organism>
<feature type="compositionally biased region" description="Gly residues" evidence="1">
    <location>
        <begin position="300"/>
        <end position="311"/>
    </location>
</feature>
<gene>
    <name evidence="3" type="ORF">Q8F55_000897</name>
</gene>
<dbReference type="Pfam" id="PF10419">
    <property type="entry name" value="TFIIIC_sub6"/>
    <property type="match status" value="1"/>
</dbReference>
<proteinExistence type="predicted"/>
<reference evidence="3 4" key="1">
    <citation type="submission" date="2023-08" db="EMBL/GenBank/DDBJ databases">
        <title>Annotated Genome Sequence of Vanrija albida AlHP1.</title>
        <authorList>
            <person name="Herzog R."/>
        </authorList>
    </citation>
    <scope>NUCLEOTIDE SEQUENCE [LARGE SCALE GENOMIC DNA]</scope>
    <source>
        <strain evidence="3 4">AlHP1</strain>
    </source>
</reference>
<feature type="compositionally biased region" description="Basic residues" evidence="1">
    <location>
        <begin position="180"/>
        <end position="190"/>
    </location>
</feature>
<feature type="region of interest" description="Disordered" evidence="1">
    <location>
        <begin position="289"/>
        <end position="357"/>
    </location>
</feature>
<feature type="domain" description="Transcription factor TFIIIC triple barrel" evidence="2">
    <location>
        <begin position="38"/>
        <end position="127"/>
    </location>
</feature>
<feature type="compositionally biased region" description="Acidic residues" evidence="1">
    <location>
        <begin position="312"/>
        <end position="339"/>
    </location>
</feature>
<sequence length="357" mass="38100">MTDLIGLTKALESGRTLLGEGWKTVESFDDIDDEEYEEDEEEYVVMDLGTAMDGRTLQTEAAYQLIGMDTSMPFLKVGEHVFQGKVTGLIGDEVLFDVVRAGEDAQTVHYNPVHTTRKRIEFRGITLAPRPTYRAPAPPPPEPAEPVPTPAPEPEPMDVDDDEPLASVKPEEVAQPSPSRRGRGKPRRGRPMNVAARAAIEVRTLADIADIHFAGGLGETRLTIARDATKELIDAVSEARGNKPYAHGMRLSRAQEERLIARRPGVGAGSRGGRGAAVGRVGAPLGRRRVKGAGVDSSGAGMGDDFIGGAGEGEDGGFYDDDDEGEYEDEEGAGDEGAGDETARDEPATPAQATPNP</sequence>
<feature type="compositionally biased region" description="Pro residues" evidence="1">
    <location>
        <begin position="136"/>
        <end position="154"/>
    </location>
</feature>
<evidence type="ECO:0000259" key="2">
    <source>
        <dbReference type="Pfam" id="PF10419"/>
    </source>
</evidence>
<protein>
    <recommendedName>
        <fullName evidence="2">Transcription factor TFIIIC triple barrel domain-containing protein</fullName>
    </recommendedName>
</protein>